<name>A0A8T0GGS4_CERPU</name>
<keyword evidence="3" id="KW-1185">Reference proteome</keyword>
<accession>A0A8T0GGS4</accession>
<protein>
    <submittedName>
        <fullName evidence="2">Uncharacterized protein</fullName>
    </submittedName>
</protein>
<proteinExistence type="predicted"/>
<keyword evidence="1" id="KW-1133">Transmembrane helix</keyword>
<sequence>MKVANPCFECQDVCSFAPHTAQFCKDILRVLLLVIAVITSGVSIVVITGIVSGTRRLPIPFRPGATSRHSLVLEIIQHSGDYKLIFKFEHPFFCVQFSRVLSPISKIFLHDMIKFSDRLGIYKRN</sequence>
<comment type="caution">
    <text evidence="2">The sequence shown here is derived from an EMBL/GenBank/DDBJ whole genome shotgun (WGS) entry which is preliminary data.</text>
</comment>
<keyword evidence="1" id="KW-0472">Membrane</keyword>
<feature type="transmembrane region" description="Helical" evidence="1">
    <location>
        <begin position="27"/>
        <end position="52"/>
    </location>
</feature>
<evidence type="ECO:0000313" key="3">
    <source>
        <dbReference type="Proteomes" id="UP000822688"/>
    </source>
</evidence>
<keyword evidence="1" id="KW-0812">Transmembrane</keyword>
<dbReference type="EMBL" id="CM026431">
    <property type="protein sequence ID" value="KAG0558636.1"/>
    <property type="molecule type" value="Genomic_DNA"/>
</dbReference>
<dbReference type="Proteomes" id="UP000822688">
    <property type="component" value="Chromosome 10"/>
</dbReference>
<reference evidence="2" key="1">
    <citation type="submission" date="2020-06" db="EMBL/GenBank/DDBJ databases">
        <title>WGS assembly of Ceratodon purpureus strain R40.</title>
        <authorList>
            <person name="Carey S.B."/>
            <person name="Jenkins J."/>
            <person name="Shu S."/>
            <person name="Lovell J.T."/>
            <person name="Sreedasyam A."/>
            <person name="Maumus F."/>
            <person name="Tiley G.P."/>
            <person name="Fernandez-Pozo N."/>
            <person name="Barry K."/>
            <person name="Chen C."/>
            <person name="Wang M."/>
            <person name="Lipzen A."/>
            <person name="Daum C."/>
            <person name="Saski C.A."/>
            <person name="Payton A.C."/>
            <person name="Mcbreen J.C."/>
            <person name="Conrad R.E."/>
            <person name="Kollar L.M."/>
            <person name="Olsson S."/>
            <person name="Huttunen S."/>
            <person name="Landis J.B."/>
            <person name="Wickett N.J."/>
            <person name="Johnson M.G."/>
            <person name="Rensing S.A."/>
            <person name="Grimwood J."/>
            <person name="Schmutz J."/>
            <person name="Mcdaniel S.F."/>
        </authorList>
    </citation>
    <scope>NUCLEOTIDE SEQUENCE</scope>
    <source>
        <strain evidence="2">R40</strain>
    </source>
</reference>
<evidence type="ECO:0000313" key="2">
    <source>
        <dbReference type="EMBL" id="KAG0558636.1"/>
    </source>
</evidence>
<organism evidence="2 3">
    <name type="scientific">Ceratodon purpureus</name>
    <name type="common">Fire moss</name>
    <name type="synonym">Dicranum purpureum</name>
    <dbReference type="NCBI Taxonomy" id="3225"/>
    <lineage>
        <taxon>Eukaryota</taxon>
        <taxon>Viridiplantae</taxon>
        <taxon>Streptophyta</taxon>
        <taxon>Embryophyta</taxon>
        <taxon>Bryophyta</taxon>
        <taxon>Bryophytina</taxon>
        <taxon>Bryopsida</taxon>
        <taxon>Dicranidae</taxon>
        <taxon>Pseudoditrichales</taxon>
        <taxon>Ditrichaceae</taxon>
        <taxon>Ceratodon</taxon>
    </lineage>
</organism>
<gene>
    <name evidence="2" type="ORF">KC19_10G042800</name>
</gene>
<dbReference type="AlphaFoldDB" id="A0A8T0GGS4"/>
<evidence type="ECO:0000256" key="1">
    <source>
        <dbReference type="SAM" id="Phobius"/>
    </source>
</evidence>